<reference evidence="13" key="1">
    <citation type="submission" date="2013-09" db="EMBL/GenBank/DDBJ databases">
        <title>Corchorus olitorius genome sequencing.</title>
        <authorList>
            <person name="Alam M."/>
            <person name="Haque M.S."/>
            <person name="Islam M.S."/>
            <person name="Emdad E.M."/>
            <person name="Islam M.M."/>
            <person name="Ahmed B."/>
            <person name="Halim A."/>
            <person name="Hossen Q.M.M."/>
            <person name="Hossain M.Z."/>
            <person name="Ahmed R."/>
            <person name="Khan M.M."/>
            <person name="Islam R."/>
            <person name="Rashid M.M."/>
            <person name="Khan S.A."/>
            <person name="Rahman M.S."/>
            <person name="Alam M."/>
            <person name="Yahiya A.S."/>
            <person name="Khan M.S."/>
            <person name="Azam M.S."/>
            <person name="Haque T."/>
            <person name="Lashkar M.Z.H."/>
            <person name="Akhand A.I."/>
            <person name="Morshed G."/>
            <person name="Roy S."/>
            <person name="Uddin K.S."/>
            <person name="Rabeya T."/>
            <person name="Hossain A.S."/>
            <person name="Chowdhury A."/>
            <person name="Snigdha A.R."/>
            <person name="Mortoza M.S."/>
            <person name="Matin S.A."/>
            <person name="Hoque S.M.E."/>
            <person name="Islam M.K."/>
            <person name="Roy D.K."/>
            <person name="Haider R."/>
            <person name="Moosa M.M."/>
            <person name="Elias S.M."/>
            <person name="Hasan A.M."/>
            <person name="Jahan S."/>
            <person name="Shafiuddin M."/>
            <person name="Mahmood N."/>
            <person name="Shommy N.S."/>
        </authorList>
    </citation>
    <scope>NUCLEOTIDE SEQUENCE [LARGE SCALE GENOMIC DNA]</scope>
    <source>
        <strain evidence="13">cv. O-4</strain>
    </source>
</reference>
<keyword evidence="8" id="KW-0560">Oxidoreductase</keyword>
<evidence type="ECO:0000256" key="5">
    <source>
        <dbReference type="ARBA" id="ARBA00022692"/>
    </source>
</evidence>
<keyword evidence="7" id="KW-1133">Transmembrane helix</keyword>
<comment type="cofactor">
    <cofactor evidence="1">
        <name>heme</name>
        <dbReference type="ChEBI" id="CHEBI:30413"/>
    </cofactor>
</comment>
<dbReference type="OrthoDB" id="2789670at2759"/>
<evidence type="ECO:0000256" key="9">
    <source>
        <dbReference type="ARBA" id="ARBA00023004"/>
    </source>
</evidence>
<evidence type="ECO:0000256" key="1">
    <source>
        <dbReference type="ARBA" id="ARBA00001971"/>
    </source>
</evidence>
<gene>
    <name evidence="12" type="ORF">COLO4_26410</name>
</gene>
<name>A0A1R3HXD2_9ROSI</name>
<dbReference type="InterPro" id="IPR050651">
    <property type="entry name" value="Plant_Cytochrome_P450_Monoox"/>
</dbReference>
<dbReference type="PANTHER" id="PTHR47947:SF26">
    <property type="entry name" value="CYTOCHROME P450"/>
    <property type="match status" value="1"/>
</dbReference>
<dbReference type="Pfam" id="PF00067">
    <property type="entry name" value="p450"/>
    <property type="match status" value="1"/>
</dbReference>
<keyword evidence="4" id="KW-0349">Heme</keyword>
<proteinExistence type="inferred from homology"/>
<keyword evidence="13" id="KW-1185">Reference proteome</keyword>
<evidence type="ECO:0000256" key="10">
    <source>
        <dbReference type="ARBA" id="ARBA00023033"/>
    </source>
</evidence>
<dbReference type="EMBL" id="AWUE01019238">
    <property type="protein sequence ID" value="OMO74934.1"/>
    <property type="molecule type" value="Genomic_DNA"/>
</dbReference>
<keyword evidence="6" id="KW-0479">Metal-binding</keyword>
<dbReference type="GO" id="GO:0016705">
    <property type="term" value="F:oxidoreductase activity, acting on paired donors, with incorporation or reduction of molecular oxygen"/>
    <property type="evidence" value="ECO:0007669"/>
    <property type="project" value="InterPro"/>
</dbReference>
<dbReference type="STRING" id="93759.A0A1R3HXD2"/>
<organism evidence="12 13">
    <name type="scientific">Corchorus olitorius</name>
    <dbReference type="NCBI Taxonomy" id="93759"/>
    <lineage>
        <taxon>Eukaryota</taxon>
        <taxon>Viridiplantae</taxon>
        <taxon>Streptophyta</taxon>
        <taxon>Embryophyta</taxon>
        <taxon>Tracheophyta</taxon>
        <taxon>Spermatophyta</taxon>
        <taxon>Magnoliopsida</taxon>
        <taxon>eudicotyledons</taxon>
        <taxon>Gunneridae</taxon>
        <taxon>Pentapetalae</taxon>
        <taxon>rosids</taxon>
        <taxon>malvids</taxon>
        <taxon>Malvales</taxon>
        <taxon>Malvaceae</taxon>
        <taxon>Grewioideae</taxon>
        <taxon>Apeibeae</taxon>
        <taxon>Corchorus</taxon>
    </lineage>
</organism>
<dbReference type="GO" id="GO:0020037">
    <property type="term" value="F:heme binding"/>
    <property type="evidence" value="ECO:0007669"/>
    <property type="project" value="InterPro"/>
</dbReference>
<keyword evidence="11" id="KW-0472">Membrane</keyword>
<evidence type="ECO:0000256" key="11">
    <source>
        <dbReference type="ARBA" id="ARBA00023136"/>
    </source>
</evidence>
<evidence type="ECO:0000256" key="7">
    <source>
        <dbReference type="ARBA" id="ARBA00022989"/>
    </source>
</evidence>
<evidence type="ECO:0000256" key="8">
    <source>
        <dbReference type="ARBA" id="ARBA00023002"/>
    </source>
</evidence>
<dbReference type="AlphaFoldDB" id="A0A1R3HXD2"/>
<evidence type="ECO:0000313" key="13">
    <source>
        <dbReference type="Proteomes" id="UP000187203"/>
    </source>
</evidence>
<comment type="similarity">
    <text evidence="3">Belongs to the cytochrome P450 family.</text>
</comment>
<dbReference type="PANTHER" id="PTHR47947">
    <property type="entry name" value="CYTOCHROME P450 82C3-RELATED"/>
    <property type="match status" value="1"/>
</dbReference>
<dbReference type="PRINTS" id="PR00463">
    <property type="entry name" value="EP450I"/>
</dbReference>
<keyword evidence="10" id="KW-0503">Monooxygenase</keyword>
<evidence type="ECO:0000256" key="2">
    <source>
        <dbReference type="ARBA" id="ARBA00004370"/>
    </source>
</evidence>
<evidence type="ECO:0000256" key="3">
    <source>
        <dbReference type="ARBA" id="ARBA00010617"/>
    </source>
</evidence>
<evidence type="ECO:0000313" key="12">
    <source>
        <dbReference type="EMBL" id="OMO74934.1"/>
    </source>
</evidence>
<dbReference type="SUPFAM" id="SSF48264">
    <property type="entry name" value="Cytochrome P450"/>
    <property type="match status" value="1"/>
</dbReference>
<dbReference type="InterPro" id="IPR001128">
    <property type="entry name" value="Cyt_P450"/>
</dbReference>
<keyword evidence="5" id="KW-0812">Transmembrane</keyword>
<accession>A0A1R3HXD2</accession>
<sequence>MPPSASGAWPIIGHLHIFKTQIPAHITLAKMAEKYGPIFTIKLGLSRALIVTLMARKITTVQLLSAARLAKFEDVRQREVAAWMKDIHERWEKNKDGSSNKVMLEMDSLLGDLVLNLMFLMIVGKRYVEYNKKNDDSLTEPMRKFNHFIGGFFISDMFPYLKWLDIDGQEGEMKKTGKAMNDMAEEWLEEHKRKGECGEGNEEKDFMDILLSILQVEKIPEFDADTINKATCLNLIVAAHEATTLAMVWVIAVLVNNQETPFGEPIDMNGRPGITYLKATPLEVLLSPRLPAHLYE</sequence>
<keyword evidence="9" id="KW-0408">Iron</keyword>
<dbReference type="GO" id="GO:0004497">
    <property type="term" value="F:monooxygenase activity"/>
    <property type="evidence" value="ECO:0007669"/>
    <property type="project" value="UniProtKB-KW"/>
</dbReference>
<protein>
    <submittedName>
        <fullName evidence="12">Cytochrome P450</fullName>
    </submittedName>
</protein>
<dbReference type="GO" id="GO:0016020">
    <property type="term" value="C:membrane"/>
    <property type="evidence" value="ECO:0007669"/>
    <property type="project" value="UniProtKB-SubCell"/>
</dbReference>
<comment type="subcellular location">
    <subcellularLocation>
        <location evidence="2">Membrane</location>
    </subcellularLocation>
</comment>
<dbReference type="GO" id="GO:0005506">
    <property type="term" value="F:iron ion binding"/>
    <property type="evidence" value="ECO:0007669"/>
    <property type="project" value="InterPro"/>
</dbReference>
<evidence type="ECO:0000256" key="6">
    <source>
        <dbReference type="ARBA" id="ARBA00022723"/>
    </source>
</evidence>
<dbReference type="InterPro" id="IPR036396">
    <property type="entry name" value="Cyt_P450_sf"/>
</dbReference>
<dbReference type="Gene3D" id="1.10.630.10">
    <property type="entry name" value="Cytochrome P450"/>
    <property type="match status" value="1"/>
</dbReference>
<evidence type="ECO:0000256" key="4">
    <source>
        <dbReference type="ARBA" id="ARBA00022617"/>
    </source>
</evidence>
<dbReference type="InterPro" id="IPR002401">
    <property type="entry name" value="Cyt_P450_E_grp-I"/>
</dbReference>
<dbReference type="Proteomes" id="UP000187203">
    <property type="component" value="Unassembled WGS sequence"/>
</dbReference>
<comment type="caution">
    <text evidence="12">The sequence shown here is derived from an EMBL/GenBank/DDBJ whole genome shotgun (WGS) entry which is preliminary data.</text>
</comment>